<name>M2TW96_COCH5</name>
<feature type="domain" description="C2H2-type" evidence="1">
    <location>
        <begin position="62"/>
        <end position="99"/>
    </location>
</feature>
<dbReference type="EMBL" id="KB445578">
    <property type="protein sequence ID" value="EMD90784.1"/>
    <property type="molecule type" value="Genomic_DNA"/>
</dbReference>
<accession>M2TW96</accession>
<keyword evidence="3" id="KW-1185">Reference proteome</keyword>
<dbReference type="SMART" id="SM00355">
    <property type="entry name" value="ZnF_C2H2"/>
    <property type="match status" value="3"/>
</dbReference>
<feature type="domain" description="C2H2-type" evidence="1">
    <location>
        <begin position="19"/>
        <end position="47"/>
    </location>
</feature>
<reference evidence="3" key="2">
    <citation type="journal article" date="2013" name="PLoS Genet.">
        <title>Comparative genome structure, secondary metabolite, and effector coding capacity across Cochliobolus pathogens.</title>
        <authorList>
            <person name="Condon B.J."/>
            <person name="Leng Y."/>
            <person name="Wu D."/>
            <person name="Bushley K.E."/>
            <person name="Ohm R.A."/>
            <person name="Otillar R."/>
            <person name="Martin J."/>
            <person name="Schackwitz W."/>
            <person name="Grimwood J."/>
            <person name="MohdZainudin N."/>
            <person name="Xue C."/>
            <person name="Wang R."/>
            <person name="Manning V.A."/>
            <person name="Dhillon B."/>
            <person name="Tu Z.J."/>
            <person name="Steffenson B.J."/>
            <person name="Salamov A."/>
            <person name="Sun H."/>
            <person name="Lowry S."/>
            <person name="LaButti K."/>
            <person name="Han J."/>
            <person name="Copeland A."/>
            <person name="Lindquist E."/>
            <person name="Barry K."/>
            <person name="Schmutz J."/>
            <person name="Baker S.E."/>
            <person name="Ciuffetti L.M."/>
            <person name="Grigoriev I.V."/>
            <person name="Zhong S."/>
            <person name="Turgeon B.G."/>
        </authorList>
    </citation>
    <scope>NUCLEOTIDE SEQUENCE [LARGE SCALE GENOMIC DNA]</scope>
    <source>
        <strain evidence="3">C5 / ATCC 48332 / race O</strain>
    </source>
</reference>
<evidence type="ECO:0000313" key="2">
    <source>
        <dbReference type="EMBL" id="EMD90784.1"/>
    </source>
</evidence>
<sequence length="144" mass="16627">MCQVIWATSRKHRDDAKRFPCKYCKKYRGSNGFKRRDHLVQHVRNYHHIGEDSRGHYDAYALWCPSIGCSDHADSPNNVGKRQAFHNSTQYIKHLRTVHDQSDLPCPQPGCDRVNSKGYFRPADLRNHLRKVHGTDGSLGGDRI</sequence>
<evidence type="ECO:0000259" key="1">
    <source>
        <dbReference type="SMART" id="SM00355"/>
    </source>
</evidence>
<evidence type="ECO:0000313" key="3">
    <source>
        <dbReference type="Proteomes" id="UP000016936"/>
    </source>
</evidence>
<organism evidence="2 3">
    <name type="scientific">Cochliobolus heterostrophus (strain C5 / ATCC 48332 / race O)</name>
    <name type="common">Southern corn leaf blight fungus</name>
    <name type="synonym">Bipolaris maydis</name>
    <dbReference type="NCBI Taxonomy" id="701091"/>
    <lineage>
        <taxon>Eukaryota</taxon>
        <taxon>Fungi</taxon>
        <taxon>Dikarya</taxon>
        <taxon>Ascomycota</taxon>
        <taxon>Pezizomycotina</taxon>
        <taxon>Dothideomycetes</taxon>
        <taxon>Pleosporomycetidae</taxon>
        <taxon>Pleosporales</taxon>
        <taxon>Pleosporineae</taxon>
        <taxon>Pleosporaceae</taxon>
        <taxon>Bipolaris</taxon>
    </lineage>
</organism>
<dbReference type="STRING" id="701091.M2TW96"/>
<dbReference type="Gene3D" id="3.30.160.60">
    <property type="entry name" value="Classic Zinc Finger"/>
    <property type="match status" value="2"/>
</dbReference>
<dbReference type="eggNOG" id="ENOG502T2HB">
    <property type="taxonomic scope" value="Eukaryota"/>
</dbReference>
<gene>
    <name evidence="2" type="ORF">COCHEDRAFT_1195921</name>
</gene>
<dbReference type="OrthoDB" id="2687452at2759"/>
<dbReference type="Proteomes" id="UP000016936">
    <property type="component" value="Unassembled WGS sequence"/>
</dbReference>
<protein>
    <recommendedName>
        <fullName evidence="1">C2H2-type domain-containing protein</fullName>
    </recommendedName>
</protein>
<dbReference type="InterPro" id="IPR013087">
    <property type="entry name" value="Znf_C2H2_type"/>
</dbReference>
<dbReference type="HOGENOM" id="CLU_1876495_0_0_1"/>
<dbReference type="OMA" id="KHRDDAK"/>
<dbReference type="AlphaFoldDB" id="M2TW96"/>
<feature type="domain" description="C2H2-type" evidence="1">
    <location>
        <begin position="104"/>
        <end position="133"/>
    </location>
</feature>
<reference evidence="2 3" key="1">
    <citation type="journal article" date="2012" name="PLoS Pathog.">
        <title>Diverse lifestyles and strategies of plant pathogenesis encoded in the genomes of eighteen Dothideomycetes fungi.</title>
        <authorList>
            <person name="Ohm R.A."/>
            <person name="Feau N."/>
            <person name="Henrissat B."/>
            <person name="Schoch C.L."/>
            <person name="Horwitz B.A."/>
            <person name="Barry K.W."/>
            <person name="Condon B.J."/>
            <person name="Copeland A.C."/>
            <person name="Dhillon B."/>
            <person name="Glaser F."/>
            <person name="Hesse C.N."/>
            <person name="Kosti I."/>
            <person name="LaButti K."/>
            <person name="Lindquist E.A."/>
            <person name="Lucas S."/>
            <person name="Salamov A.A."/>
            <person name="Bradshaw R.E."/>
            <person name="Ciuffetti L."/>
            <person name="Hamelin R.C."/>
            <person name="Kema G.H.J."/>
            <person name="Lawrence C."/>
            <person name="Scott J.A."/>
            <person name="Spatafora J.W."/>
            <person name="Turgeon B.G."/>
            <person name="de Wit P.J.G.M."/>
            <person name="Zhong S."/>
            <person name="Goodwin S.B."/>
            <person name="Grigoriev I.V."/>
        </authorList>
    </citation>
    <scope>NUCLEOTIDE SEQUENCE [LARGE SCALE GENOMIC DNA]</scope>
    <source>
        <strain evidence="3">C5 / ATCC 48332 / race O</strain>
    </source>
</reference>
<proteinExistence type="predicted"/>